<dbReference type="AlphaFoldDB" id="A0A0B2W2N7"/>
<gene>
    <name evidence="1" type="ORF">Tcan_18811</name>
</gene>
<proteinExistence type="predicted"/>
<comment type="caution">
    <text evidence="1">The sequence shown here is derived from an EMBL/GenBank/DDBJ whole genome shotgun (WGS) entry which is preliminary data.</text>
</comment>
<dbReference type="Proteomes" id="UP000031036">
    <property type="component" value="Unassembled WGS sequence"/>
</dbReference>
<keyword evidence="2" id="KW-1185">Reference proteome</keyword>
<reference evidence="1 2" key="1">
    <citation type="submission" date="2014-11" db="EMBL/GenBank/DDBJ databases">
        <title>Genetic blueprint of the zoonotic pathogen Toxocara canis.</title>
        <authorList>
            <person name="Zhu X.-Q."/>
            <person name="Korhonen P.K."/>
            <person name="Cai H."/>
            <person name="Young N.D."/>
            <person name="Nejsum P."/>
            <person name="von Samson-Himmelstjerna G."/>
            <person name="Boag P.R."/>
            <person name="Tan P."/>
            <person name="Li Q."/>
            <person name="Min J."/>
            <person name="Yang Y."/>
            <person name="Wang X."/>
            <person name="Fang X."/>
            <person name="Hall R.S."/>
            <person name="Hofmann A."/>
            <person name="Sternberg P.W."/>
            <person name="Jex A.R."/>
            <person name="Gasser R.B."/>
        </authorList>
    </citation>
    <scope>NUCLEOTIDE SEQUENCE [LARGE SCALE GENOMIC DNA]</scope>
    <source>
        <strain evidence="1">PN_DK_2014</strain>
    </source>
</reference>
<organism evidence="1 2">
    <name type="scientific">Toxocara canis</name>
    <name type="common">Canine roundworm</name>
    <dbReference type="NCBI Taxonomy" id="6265"/>
    <lineage>
        <taxon>Eukaryota</taxon>
        <taxon>Metazoa</taxon>
        <taxon>Ecdysozoa</taxon>
        <taxon>Nematoda</taxon>
        <taxon>Chromadorea</taxon>
        <taxon>Rhabditida</taxon>
        <taxon>Spirurina</taxon>
        <taxon>Ascaridomorpha</taxon>
        <taxon>Ascaridoidea</taxon>
        <taxon>Toxocaridae</taxon>
        <taxon>Toxocara</taxon>
    </lineage>
</organism>
<accession>A0A0B2W2N7</accession>
<name>A0A0B2W2N7_TOXCA</name>
<evidence type="ECO:0000313" key="2">
    <source>
        <dbReference type="Proteomes" id="UP000031036"/>
    </source>
</evidence>
<sequence length="94" mass="11687">MIGKNARLLLMLFSHPSILTHRNRLMLAHWWYLLARPWKWMDWPRRKCPAYYNYSNHLRMEPFLQDLTSQYRWPYRFQGERRTASIPVDTYVMP</sequence>
<protein>
    <submittedName>
        <fullName evidence="1">Uncharacterized protein</fullName>
    </submittedName>
</protein>
<evidence type="ECO:0000313" key="1">
    <source>
        <dbReference type="EMBL" id="KHN87929.1"/>
    </source>
</evidence>
<dbReference type="EMBL" id="JPKZ01000319">
    <property type="protein sequence ID" value="KHN87929.1"/>
    <property type="molecule type" value="Genomic_DNA"/>
</dbReference>